<evidence type="ECO:0000256" key="1">
    <source>
        <dbReference type="SAM" id="MobiDB-lite"/>
    </source>
</evidence>
<evidence type="ECO:0000313" key="3">
    <source>
        <dbReference type="EMBL" id="OAH96303.1"/>
    </source>
</evidence>
<gene>
    <name evidence="3" type="ORF">A1332_22880</name>
</gene>
<name>A0A177LST3_METMH</name>
<protein>
    <recommendedName>
        <fullName evidence="5">DUF2782 domain-containing protein</fullName>
    </recommendedName>
</protein>
<dbReference type="AlphaFoldDB" id="A0A177LST3"/>
<proteinExistence type="predicted"/>
<comment type="caution">
    <text evidence="3">The sequence shown here is derived from an EMBL/GenBank/DDBJ whole genome shotgun (WGS) entry which is preliminary data.</text>
</comment>
<dbReference type="EMBL" id="LUUG01000134">
    <property type="protein sequence ID" value="OAH96303.1"/>
    <property type="molecule type" value="Genomic_DNA"/>
</dbReference>
<feature type="region of interest" description="Disordered" evidence="1">
    <location>
        <begin position="62"/>
        <end position="86"/>
    </location>
</feature>
<feature type="chain" id="PRO_5008067249" description="DUF2782 domain-containing protein" evidence="2">
    <location>
        <begin position="21"/>
        <end position="86"/>
    </location>
</feature>
<organism evidence="3 4">
    <name type="scientific">Methylomonas methanica</name>
    <dbReference type="NCBI Taxonomy" id="421"/>
    <lineage>
        <taxon>Bacteria</taxon>
        <taxon>Pseudomonadati</taxon>
        <taxon>Pseudomonadota</taxon>
        <taxon>Gammaproteobacteria</taxon>
        <taxon>Methylococcales</taxon>
        <taxon>Methylococcaceae</taxon>
        <taxon>Methylomonas</taxon>
    </lineage>
</organism>
<keyword evidence="2" id="KW-0732">Signal</keyword>
<evidence type="ECO:0008006" key="5">
    <source>
        <dbReference type="Google" id="ProtNLM"/>
    </source>
</evidence>
<dbReference type="RefSeq" id="WP_064010829.1">
    <property type="nucleotide sequence ID" value="NZ_LUUG01000134.1"/>
</dbReference>
<evidence type="ECO:0000256" key="2">
    <source>
        <dbReference type="SAM" id="SignalP"/>
    </source>
</evidence>
<accession>A0A177LST3</accession>
<feature type="signal peptide" evidence="2">
    <location>
        <begin position="1"/>
        <end position="20"/>
    </location>
</feature>
<dbReference type="OrthoDB" id="5573820at2"/>
<reference evidence="3 4" key="1">
    <citation type="submission" date="2016-03" db="EMBL/GenBank/DDBJ databases">
        <authorList>
            <person name="Ploux O."/>
        </authorList>
    </citation>
    <scope>NUCLEOTIDE SEQUENCE [LARGE SCALE GENOMIC DNA]</scope>
    <source>
        <strain evidence="3 4">R-45363</strain>
    </source>
</reference>
<sequence length="86" mass="9525">MKSIIVITVVMGLLPAWATADEDDTPETSTLQIQGGELIGEKHEIEIYDYHSGTYQTVDVYRKPAKPVKKDPDTPTPKQSSEPAPR</sequence>
<evidence type="ECO:0000313" key="4">
    <source>
        <dbReference type="Proteomes" id="UP000078090"/>
    </source>
</evidence>
<dbReference type="Proteomes" id="UP000078090">
    <property type="component" value="Unassembled WGS sequence"/>
</dbReference>